<dbReference type="Proteomes" id="UP000198988">
    <property type="component" value="Unassembled WGS sequence"/>
</dbReference>
<proteinExistence type="predicted"/>
<reference evidence="4 5" key="2">
    <citation type="submission" date="2016-06" db="EMBL/GenBank/DDBJ databases">
        <authorList>
            <person name="Petersen J."/>
            <person name="Sayavedra L."/>
        </authorList>
    </citation>
    <scope>NUCLEOTIDE SEQUENCE [LARGE SCALE GENOMIC DNA]</scope>
    <source>
        <strain evidence="5">BazSymA</strain>
        <strain evidence="4">BazSymB</strain>
    </source>
</reference>
<feature type="transmembrane region" description="Helical" evidence="1">
    <location>
        <begin position="6"/>
        <end position="24"/>
    </location>
</feature>
<feature type="transmembrane region" description="Helical" evidence="1">
    <location>
        <begin position="31"/>
        <end position="56"/>
    </location>
</feature>
<keyword evidence="1" id="KW-0812">Transmembrane</keyword>
<keyword evidence="1" id="KW-0472">Membrane</keyword>
<evidence type="ECO:0000313" key="3">
    <source>
        <dbReference type="EMBL" id="SEH95609.1"/>
    </source>
</evidence>
<dbReference type="EMBL" id="CDSC02000363">
    <property type="protein sequence ID" value="SEH95609.1"/>
    <property type="molecule type" value="Genomic_DNA"/>
</dbReference>
<keyword evidence="1" id="KW-1133">Transmembrane helix</keyword>
<name>A0A1H6M2Y3_9GAMM</name>
<dbReference type="STRING" id="235205.BAZSYMB_SCAFFOLD00008_4"/>
<evidence type="ECO:0000313" key="5">
    <source>
        <dbReference type="Proteomes" id="UP000198988"/>
    </source>
</evidence>
<gene>
    <name evidence="3" type="ORF">BAZSYMA_ACONTIG00636_6</name>
    <name evidence="2" type="ORF">BAZSYMB_SCAFFOLD00008_4</name>
</gene>
<dbReference type="Proteomes" id="UP000198559">
    <property type="component" value="Unassembled WGS sequence"/>
</dbReference>
<protein>
    <submittedName>
        <fullName evidence="3">Membrane protein</fullName>
    </submittedName>
</protein>
<organism evidence="3 5">
    <name type="scientific">Bathymodiolus azoricus thioautotrophic gill symbiont</name>
    <dbReference type="NCBI Taxonomy" id="235205"/>
    <lineage>
        <taxon>Bacteria</taxon>
        <taxon>Pseudomonadati</taxon>
        <taxon>Pseudomonadota</taxon>
        <taxon>Gammaproteobacteria</taxon>
        <taxon>sulfur-oxidizing symbionts</taxon>
    </lineage>
</organism>
<dbReference type="EMBL" id="CVUD02000245">
    <property type="protein sequence ID" value="SEH92625.1"/>
    <property type="molecule type" value="Genomic_DNA"/>
</dbReference>
<sequence length="58" mass="6545">MFILRILVITLIIGYIIWIVNNRLLGKNLKLARVIAATLATTSLVYLVFGILSYLIEP</sequence>
<reference evidence="3" key="1">
    <citation type="submission" date="2016-06" db="EMBL/GenBank/DDBJ databases">
        <authorList>
            <person name="Olsen C.W."/>
            <person name="Carey S."/>
            <person name="Hinshaw L."/>
            <person name="Karasin A.I."/>
        </authorList>
    </citation>
    <scope>NUCLEOTIDE SEQUENCE [LARGE SCALE GENOMIC DNA]</scope>
    <source>
        <strain evidence="3">BazSymA</strain>
        <strain evidence="2">BazSymB</strain>
    </source>
</reference>
<dbReference type="AlphaFoldDB" id="A0A1H6M2Y3"/>
<evidence type="ECO:0000256" key="1">
    <source>
        <dbReference type="SAM" id="Phobius"/>
    </source>
</evidence>
<dbReference type="RefSeq" id="WP_195910144.1">
    <property type="nucleotide sequence ID" value="NZ_CDSC02000363.1"/>
</dbReference>
<evidence type="ECO:0000313" key="2">
    <source>
        <dbReference type="EMBL" id="SEH92625.1"/>
    </source>
</evidence>
<accession>A0A1H6M2Y3</accession>
<evidence type="ECO:0000313" key="4">
    <source>
        <dbReference type="Proteomes" id="UP000198559"/>
    </source>
</evidence>